<keyword evidence="2" id="KW-1185">Reference proteome</keyword>
<protein>
    <submittedName>
        <fullName evidence="1">Uncharacterized protein</fullName>
    </submittedName>
</protein>
<evidence type="ECO:0000313" key="1">
    <source>
        <dbReference type="EMBL" id="CAK9022542.1"/>
    </source>
</evidence>
<reference evidence="1 2" key="1">
    <citation type="submission" date="2024-02" db="EMBL/GenBank/DDBJ databases">
        <authorList>
            <person name="Chen Y."/>
            <person name="Shah S."/>
            <person name="Dougan E. K."/>
            <person name="Thang M."/>
            <person name="Chan C."/>
        </authorList>
    </citation>
    <scope>NUCLEOTIDE SEQUENCE [LARGE SCALE GENOMIC DNA]</scope>
</reference>
<dbReference type="Proteomes" id="UP001642484">
    <property type="component" value="Unassembled WGS sequence"/>
</dbReference>
<gene>
    <name evidence="1" type="ORF">CCMP2556_LOCUS14882</name>
</gene>
<name>A0ABP0K6X1_9DINO</name>
<dbReference type="EMBL" id="CAXAMN010007724">
    <property type="protein sequence ID" value="CAK9022542.1"/>
    <property type="molecule type" value="Genomic_DNA"/>
</dbReference>
<dbReference type="InterPro" id="IPR004993">
    <property type="entry name" value="GH3"/>
</dbReference>
<dbReference type="PANTHER" id="PTHR31901:SF9">
    <property type="entry name" value="GH3 DOMAIN-CONTAINING PROTEIN"/>
    <property type="match status" value="1"/>
</dbReference>
<proteinExistence type="predicted"/>
<dbReference type="Pfam" id="PF23571">
    <property type="entry name" value="GH3_M"/>
    <property type="match status" value="1"/>
</dbReference>
<dbReference type="Pfam" id="PF03321">
    <property type="entry name" value="GH3"/>
    <property type="match status" value="2"/>
</dbReference>
<dbReference type="InterPro" id="IPR055377">
    <property type="entry name" value="GH3_M"/>
</dbReference>
<evidence type="ECO:0000313" key="2">
    <source>
        <dbReference type="Proteomes" id="UP001642484"/>
    </source>
</evidence>
<comment type="caution">
    <text evidence="1">The sequence shown here is derived from an EMBL/GenBank/DDBJ whole genome shotgun (WGS) entry which is preliminary data.</text>
</comment>
<dbReference type="PANTHER" id="PTHR31901">
    <property type="entry name" value="GH3 DOMAIN-CONTAINING PROTEIN"/>
    <property type="match status" value="1"/>
</dbReference>
<accession>A0ABP0K6X1</accession>
<sequence>MSGYLGRLSRVTCACLGGIVIYDASNRDWSLRHTWSMAMKQYALFALLKILGRYQLQRVCLDAQQGDEVQRQLLADILQRHQDSPYALQHGLQGVATYHMFRESHPLSSPENAERLFASFGKNIGMKEVSNIFIQRGFLPAFASLSYFFPSVVEELQRMTALTPDLHSNLPPLEGMAHGLFNWPFSFSFLCTSPMAAYGLSEVDRSYVHTLFALKERNLNMIQASSAGVASMLMTTAHRHRRHLVQDLRNGHLWDRRLPEHVPQPELRKELDAALKGPDGRRSLEVDKLLKRGAGARELWPHLQAVLVTSTSTEGKEAFAELPVYSPLYSSAHGHIGVNIFPEEPFGEWTYLLDPGSMFFELLAVEDPSKPAIPAWEAEVGSRYALVVTTYGGLCRCQLGDIVRVHAMYGKMPIVSVELRAN</sequence>
<organism evidence="1 2">
    <name type="scientific">Durusdinium trenchii</name>
    <dbReference type="NCBI Taxonomy" id="1381693"/>
    <lineage>
        <taxon>Eukaryota</taxon>
        <taxon>Sar</taxon>
        <taxon>Alveolata</taxon>
        <taxon>Dinophyceae</taxon>
        <taxon>Suessiales</taxon>
        <taxon>Symbiodiniaceae</taxon>
        <taxon>Durusdinium</taxon>
    </lineage>
</organism>